<keyword evidence="1" id="KW-1133">Transmembrane helix</keyword>
<dbReference type="eggNOG" id="COG2836">
    <property type="taxonomic scope" value="Bacteria"/>
</dbReference>
<feature type="domain" description="Urease accessory protein UreH-like transmembrane" evidence="2">
    <location>
        <begin position="5"/>
        <end position="209"/>
    </location>
</feature>
<organism evidence="3 4">
    <name type="scientific">Helicobacter mustelae (strain ATCC 43772 / CCUG 25715 / CIP 103759 / LMG 18044 / NCTC 12198 / R85-136P)</name>
    <name type="common">Campylobacter mustelae</name>
    <dbReference type="NCBI Taxonomy" id="679897"/>
    <lineage>
        <taxon>Bacteria</taxon>
        <taxon>Pseudomonadati</taxon>
        <taxon>Campylobacterota</taxon>
        <taxon>Epsilonproteobacteria</taxon>
        <taxon>Campylobacterales</taxon>
        <taxon>Helicobacteraceae</taxon>
        <taxon>Helicobacter</taxon>
    </lineage>
</organism>
<keyword evidence="1" id="KW-0812">Transmembrane</keyword>
<keyword evidence="1" id="KW-0472">Membrane</keyword>
<accession>D3UI31</accession>
<feature type="transmembrane region" description="Helical" evidence="1">
    <location>
        <begin position="171"/>
        <end position="189"/>
    </location>
</feature>
<dbReference type="EMBL" id="FN555004">
    <property type="protein sequence ID" value="CBG40154.1"/>
    <property type="molecule type" value="Genomic_DNA"/>
</dbReference>
<dbReference type="PANTHER" id="PTHR42208">
    <property type="entry name" value="HEAVY METAL TRANSPORTER-RELATED"/>
    <property type="match status" value="1"/>
</dbReference>
<name>D3UI31_HELM1</name>
<dbReference type="InterPro" id="IPR039447">
    <property type="entry name" value="UreH-like_TM_dom"/>
</dbReference>
<evidence type="ECO:0000259" key="2">
    <source>
        <dbReference type="Pfam" id="PF13386"/>
    </source>
</evidence>
<dbReference type="STRING" id="679897.HMU08970"/>
<evidence type="ECO:0000313" key="3">
    <source>
        <dbReference type="EMBL" id="CBG40154.1"/>
    </source>
</evidence>
<feature type="transmembrane region" description="Helical" evidence="1">
    <location>
        <begin position="76"/>
        <end position="98"/>
    </location>
</feature>
<dbReference type="Proteomes" id="UP000001522">
    <property type="component" value="Chromosome"/>
</dbReference>
<feature type="transmembrane region" description="Helical" evidence="1">
    <location>
        <begin position="118"/>
        <end position="140"/>
    </location>
</feature>
<dbReference type="AlphaFoldDB" id="D3UI31"/>
<feature type="transmembrane region" description="Helical" evidence="1">
    <location>
        <begin position="6"/>
        <end position="29"/>
    </location>
</feature>
<evidence type="ECO:0000313" key="4">
    <source>
        <dbReference type="Proteomes" id="UP000001522"/>
    </source>
</evidence>
<proteinExistence type="predicted"/>
<feature type="transmembrane region" description="Helical" evidence="1">
    <location>
        <begin position="50"/>
        <end position="70"/>
    </location>
</feature>
<dbReference type="PANTHER" id="PTHR42208:SF1">
    <property type="entry name" value="HEAVY METAL TRANSPORTER"/>
    <property type="match status" value="1"/>
</dbReference>
<keyword evidence="4" id="KW-1185">Reference proteome</keyword>
<gene>
    <name evidence="3" type="ordered locus">HMU08970</name>
</gene>
<evidence type="ECO:0000256" key="1">
    <source>
        <dbReference type="SAM" id="Phobius"/>
    </source>
</evidence>
<feature type="transmembrane region" description="Helical" evidence="1">
    <location>
        <begin position="195"/>
        <end position="213"/>
    </location>
</feature>
<sequence length="236" mass="26157">MFVGAFVTAFLMSLSHCVGMCGGIVAAYSSRLSPTSTFFQRFLAHLSYNLGRISVYLLIGLICGFIGYKISIQKELSAVFLMILGILLMLYAFCYVFAPKILRIIEPDISSSSFFRRFFSYFLGSKSIVGLYFLGVLNGLLPCGMIYYFAGVALGAGSILGSVLVMAGFGLATAVSLLLFGMVFGAILTPRFRRVFLWLAFFLMLGFGFLNFIKGFKMLNTQHSPPHSMHHMHHEM</sequence>
<protein>
    <submittedName>
        <fullName evidence="3">Putative integral membrane protein</fullName>
    </submittedName>
</protein>
<dbReference type="HOGENOM" id="CLU_032635_1_1_7"/>
<dbReference type="Pfam" id="PF13386">
    <property type="entry name" value="DsbD_2"/>
    <property type="match status" value="1"/>
</dbReference>
<reference evidence="3 4" key="1">
    <citation type="journal article" date="2010" name="BMC Genomics">
        <title>Comparative genomics and proteomics of Helicobacter mustelae, an ulcerogenic and carcinogenic gastric pathogen.</title>
        <authorList>
            <person name="O'Toole P.W."/>
            <person name="Snelling W.J."/>
            <person name="Canchaya C."/>
            <person name="Forde B.M."/>
            <person name="Hardie K.R."/>
            <person name="Josenhans C."/>
            <person name="Graham R.L.J."/>
            <person name="McMullan G."/>
            <person name="Parkhill J."/>
            <person name="Belda E."/>
            <person name="Bentley S.D."/>
        </authorList>
    </citation>
    <scope>NUCLEOTIDE SEQUENCE [LARGE SCALE GENOMIC DNA]</scope>
    <source>
        <strain evidence="4">ATCC 43772 / LMG 18044 / NCTC 12198 / 12198</strain>
    </source>
</reference>
<dbReference type="KEGG" id="hms:HMU08970"/>
<dbReference type="RefSeq" id="WP_013023227.1">
    <property type="nucleotide sequence ID" value="NC_013949.1"/>
</dbReference>